<name>A0A6G1D4S7_9ORYZ</name>
<gene>
    <name evidence="2" type="ORF">E2562_017357</name>
</gene>
<evidence type="ECO:0000313" key="2">
    <source>
        <dbReference type="EMBL" id="KAF0907416.1"/>
    </source>
</evidence>
<dbReference type="EMBL" id="SPHZ02000007">
    <property type="protein sequence ID" value="KAF0907416.1"/>
    <property type="molecule type" value="Genomic_DNA"/>
</dbReference>
<evidence type="ECO:0000256" key="1">
    <source>
        <dbReference type="SAM" id="MobiDB-lite"/>
    </source>
</evidence>
<reference evidence="2 3" key="1">
    <citation type="submission" date="2019-11" db="EMBL/GenBank/DDBJ databases">
        <title>Whole genome sequence of Oryza granulata.</title>
        <authorList>
            <person name="Li W."/>
        </authorList>
    </citation>
    <scope>NUCLEOTIDE SEQUENCE [LARGE SCALE GENOMIC DNA]</scope>
    <source>
        <strain evidence="3">cv. Menghai</strain>
        <tissue evidence="2">Leaf</tissue>
    </source>
</reference>
<comment type="caution">
    <text evidence="2">The sequence shown here is derived from an EMBL/GenBank/DDBJ whole genome shotgun (WGS) entry which is preliminary data.</text>
</comment>
<proteinExistence type="predicted"/>
<feature type="region of interest" description="Disordered" evidence="1">
    <location>
        <begin position="38"/>
        <end position="59"/>
    </location>
</feature>
<organism evidence="2 3">
    <name type="scientific">Oryza meyeriana var. granulata</name>
    <dbReference type="NCBI Taxonomy" id="110450"/>
    <lineage>
        <taxon>Eukaryota</taxon>
        <taxon>Viridiplantae</taxon>
        <taxon>Streptophyta</taxon>
        <taxon>Embryophyta</taxon>
        <taxon>Tracheophyta</taxon>
        <taxon>Spermatophyta</taxon>
        <taxon>Magnoliopsida</taxon>
        <taxon>Liliopsida</taxon>
        <taxon>Poales</taxon>
        <taxon>Poaceae</taxon>
        <taxon>BOP clade</taxon>
        <taxon>Oryzoideae</taxon>
        <taxon>Oryzeae</taxon>
        <taxon>Oryzinae</taxon>
        <taxon>Oryza</taxon>
        <taxon>Oryza meyeriana</taxon>
    </lineage>
</organism>
<evidence type="ECO:0000313" key="3">
    <source>
        <dbReference type="Proteomes" id="UP000479710"/>
    </source>
</evidence>
<accession>A0A6G1D4S7</accession>
<protein>
    <submittedName>
        <fullName evidence="2">Uncharacterized protein</fullName>
    </submittedName>
</protein>
<sequence>MTVCSWGGLGKLMAFMRQRSTFSGVDLAVGPSTVPAKGVAGVGSVPSDERPDPAGVATR</sequence>
<dbReference type="AlphaFoldDB" id="A0A6G1D4S7"/>
<keyword evidence="3" id="KW-1185">Reference proteome</keyword>
<dbReference type="Proteomes" id="UP000479710">
    <property type="component" value="Unassembled WGS sequence"/>
</dbReference>